<dbReference type="EMBL" id="JADOUF010000001">
    <property type="protein sequence ID" value="MBG6138999.1"/>
    <property type="molecule type" value="Genomic_DNA"/>
</dbReference>
<feature type="transmembrane region" description="Helical" evidence="1">
    <location>
        <begin position="55"/>
        <end position="77"/>
    </location>
</feature>
<feature type="transmembrane region" description="Helical" evidence="1">
    <location>
        <begin position="84"/>
        <end position="103"/>
    </location>
</feature>
<keyword evidence="1" id="KW-0812">Transmembrane</keyword>
<dbReference type="Proteomes" id="UP000622552">
    <property type="component" value="Unassembled WGS sequence"/>
</dbReference>
<gene>
    <name evidence="2" type="ORF">IW245_005193</name>
</gene>
<evidence type="ECO:0008006" key="4">
    <source>
        <dbReference type="Google" id="ProtNLM"/>
    </source>
</evidence>
<dbReference type="AlphaFoldDB" id="A0A8J7GH68"/>
<reference evidence="2" key="1">
    <citation type="submission" date="2020-11" db="EMBL/GenBank/DDBJ databases">
        <title>Sequencing the genomes of 1000 actinobacteria strains.</title>
        <authorList>
            <person name="Klenk H.-P."/>
        </authorList>
    </citation>
    <scope>NUCLEOTIDE SEQUENCE</scope>
    <source>
        <strain evidence="2">DSM 45356</strain>
    </source>
</reference>
<accession>A0A8J7GH68</accession>
<name>A0A8J7GH68_9ACTN</name>
<keyword evidence="1" id="KW-0472">Membrane</keyword>
<feature type="transmembrane region" description="Helical" evidence="1">
    <location>
        <begin position="12"/>
        <end position="35"/>
    </location>
</feature>
<comment type="caution">
    <text evidence="2">The sequence shown here is derived from an EMBL/GenBank/DDBJ whole genome shotgun (WGS) entry which is preliminary data.</text>
</comment>
<feature type="transmembrane region" description="Helical" evidence="1">
    <location>
        <begin position="109"/>
        <end position="133"/>
    </location>
</feature>
<evidence type="ECO:0000313" key="2">
    <source>
        <dbReference type="EMBL" id="MBG6138999.1"/>
    </source>
</evidence>
<protein>
    <recommendedName>
        <fullName evidence="4">DUF4383 domain-containing protein</fullName>
    </recommendedName>
</protein>
<organism evidence="2 3">
    <name type="scientific">Longispora fulva</name>
    <dbReference type="NCBI Taxonomy" id="619741"/>
    <lineage>
        <taxon>Bacteria</taxon>
        <taxon>Bacillati</taxon>
        <taxon>Actinomycetota</taxon>
        <taxon>Actinomycetes</taxon>
        <taxon>Micromonosporales</taxon>
        <taxon>Micromonosporaceae</taxon>
        <taxon>Longispora</taxon>
    </lineage>
</organism>
<evidence type="ECO:0000256" key="1">
    <source>
        <dbReference type="SAM" id="Phobius"/>
    </source>
</evidence>
<keyword evidence="1" id="KW-1133">Transmembrane helix</keyword>
<proteinExistence type="predicted"/>
<dbReference type="RefSeq" id="WP_197005698.1">
    <property type="nucleotide sequence ID" value="NZ_BONS01000011.1"/>
</dbReference>
<dbReference type="Pfam" id="PF14325">
    <property type="entry name" value="DUF4383"/>
    <property type="match status" value="1"/>
</dbReference>
<keyword evidence="3" id="KW-1185">Reference proteome</keyword>
<sequence>MSHFPINHHLRPVYRVVTALISLYFLVFGILGFAQTTDLSFFAQTGTKMVLGMKANPAFSVLAMVLGAVGLLAAVLGRNIDVKVNWWISSVHLLVGTAMLAFLRTDLNVLGFSMSNVIVVYIAGMLLMGAAVYGTVGTPAEAEAEESFRHSH</sequence>
<evidence type="ECO:0000313" key="3">
    <source>
        <dbReference type="Proteomes" id="UP000622552"/>
    </source>
</evidence>